<evidence type="ECO:0000313" key="3">
    <source>
        <dbReference type="Proteomes" id="UP000024942"/>
    </source>
</evidence>
<accession>A0A059G1A6</accession>
<dbReference type="AlphaFoldDB" id="A0A059G1A6"/>
<dbReference type="EMBL" id="ARYL01000068">
    <property type="protein sequence ID" value="KCZ99526.1"/>
    <property type="molecule type" value="Genomic_DNA"/>
</dbReference>
<dbReference type="PATRIC" id="fig|1280953.3.peg.3948"/>
<sequence length="67" mass="7264">MVTGQENGGRERSVDPGFPDKTAQPEREPEIGIEPDEGVQPELDDALETVRRAATLDVADDKTLPGF</sequence>
<dbReference type="Proteomes" id="UP000024942">
    <property type="component" value="Unassembled WGS sequence"/>
</dbReference>
<keyword evidence="3" id="KW-1185">Reference proteome</keyword>
<reference evidence="2 3" key="1">
    <citation type="journal article" date="2014" name="Antonie Van Leeuwenhoek">
        <title>Hyphomonas beringensis sp. nov. and Hyphomonas chukchiensis sp. nov., isolated from surface seawater of the Bering Sea and Chukchi Sea.</title>
        <authorList>
            <person name="Li C."/>
            <person name="Lai Q."/>
            <person name="Li G."/>
            <person name="Dong C."/>
            <person name="Wang J."/>
            <person name="Liao Y."/>
            <person name="Shao Z."/>
        </authorList>
    </citation>
    <scope>NUCLEOTIDE SEQUENCE [LARGE SCALE GENOMIC DNA]</scope>
    <source>
        <strain evidence="2 3">SCH89</strain>
    </source>
</reference>
<feature type="compositionally biased region" description="Acidic residues" evidence="1">
    <location>
        <begin position="31"/>
        <end position="41"/>
    </location>
</feature>
<name>A0A059G1A6_9PROT</name>
<organism evidence="2 3">
    <name type="scientific">Hyphomonas oceanitis SCH89</name>
    <dbReference type="NCBI Taxonomy" id="1280953"/>
    <lineage>
        <taxon>Bacteria</taxon>
        <taxon>Pseudomonadati</taxon>
        <taxon>Pseudomonadota</taxon>
        <taxon>Alphaproteobacteria</taxon>
        <taxon>Hyphomonadales</taxon>
        <taxon>Hyphomonadaceae</taxon>
        <taxon>Hyphomonas</taxon>
    </lineage>
</organism>
<protein>
    <submittedName>
        <fullName evidence="2">Uncharacterized protein</fullName>
    </submittedName>
</protein>
<evidence type="ECO:0000256" key="1">
    <source>
        <dbReference type="SAM" id="MobiDB-lite"/>
    </source>
</evidence>
<evidence type="ECO:0000313" key="2">
    <source>
        <dbReference type="EMBL" id="KCZ99526.1"/>
    </source>
</evidence>
<gene>
    <name evidence="2" type="ORF">HOC_19776</name>
</gene>
<proteinExistence type="predicted"/>
<comment type="caution">
    <text evidence="2">The sequence shown here is derived from an EMBL/GenBank/DDBJ whole genome shotgun (WGS) entry which is preliminary data.</text>
</comment>
<feature type="region of interest" description="Disordered" evidence="1">
    <location>
        <begin position="1"/>
        <end position="41"/>
    </location>
</feature>
<dbReference type="STRING" id="1280953.HOC_19776"/>